<evidence type="ECO:0000313" key="2">
    <source>
        <dbReference type="Proteomes" id="UP000887565"/>
    </source>
</evidence>
<dbReference type="PANTHER" id="PTHR20988:SF2">
    <property type="entry name" value="TRANSMEMBRANE PROTEIN 183A-RELATED"/>
    <property type="match status" value="1"/>
</dbReference>
<proteinExistence type="predicted"/>
<name>A0A915KW40_ROMCU</name>
<organism evidence="2 3">
    <name type="scientific">Romanomermis culicivorax</name>
    <name type="common">Nematode worm</name>
    <dbReference type="NCBI Taxonomy" id="13658"/>
    <lineage>
        <taxon>Eukaryota</taxon>
        <taxon>Metazoa</taxon>
        <taxon>Ecdysozoa</taxon>
        <taxon>Nematoda</taxon>
        <taxon>Enoplea</taxon>
        <taxon>Dorylaimia</taxon>
        <taxon>Mermithida</taxon>
        <taxon>Mermithoidea</taxon>
        <taxon>Mermithidae</taxon>
        <taxon>Romanomermis</taxon>
    </lineage>
</organism>
<dbReference type="GO" id="GO:0019005">
    <property type="term" value="C:SCF ubiquitin ligase complex"/>
    <property type="evidence" value="ECO:0007669"/>
    <property type="project" value="TreeGrafter"/>
</dbReference>
<accession>A0A915KW40</accession>
<dbReference type="InterPro" id="IPR026509">
    <property type="entry name" value="TMEM183"/>
</dbReference>
<evidence type="ECO:0000256" key="1">
    <source>
        <dbReference type="SAM" id="MobiDB-lite"/>
    </source>
</evidence>
<protein>
    <submittedName>
        <fullName evidence="3">Uncharacterized protein</fullName>
    </submittedName>
</protein>
<evidence type="ECO:0000313" key="3">
    <source>
        <dbReference type="WBParaSite" id="nRc.2.0.1.t41760-RA"/>
    </source>
</evidence>
<dbReference type="Proteomes" id="UP000887565">
    <property type="component" value="Unplaced"/>
</dbReference>
<keyword evidence="2" id="KW-1185">Reference proteome</keyword>
<dbReference type="PANTHER" id="PTHR20988">
    <property type="entry name" value="TRANSMEMBRANE PROTEIN 183A-RELATED"/>
    <property type="match status" value="1"/>
</dbReference>
<reference evidence="3" key="1">
    <citation type="submission" date="2022-11" db="UniProtKB">
        <authorList>
            <consortium name="WormBaseParasite"/>
        </authorList>
    </citation>
    <scope>IDENTIFICATION</scope>
</reference>
<dbReference type="GO" id="GO:0031647">
    <property type="term" value="P:regulation of protein stability"/>
    <property type="evidence" value="ECO:0007669"/>
    <property type="project" value="TreeGrafter"/>
</dbReference>
<sequence>MARPHPRPQGSVTYLNINDYANAALRKDAKRVSKSKQIFRETKDWWELENADLGTSDDEDEKGLLKRRSRSSSDSNTSSRRQKRTTPVFDQTYRQYGIDIWFAIAAHLIPDDVGRFALICKETHFVTTTALFWKILHRRTAFLLAINLNETRCQKLYNIRVRCKLYWYETLEMASGKVYTYFFKFAEKKCRDDSRRNLKGLYCLTDVENKQRQMVAVEFGYARSELPKGLQFLNDIFANLESECFILKISSSHFTNVPSILGMHLNDINVVLNCDMRTHRVKLRFQTTSAFKNSVNRNERKNLGQWEVISINNVQSLVVLDWWSPSYPLPVL</sequence>
<dbReference type="WBParaSite" id="nRc.2.0.1.t41760-RA">
    <property type="protein sequence ID" value="nRc.2.0.1.t41760-RA"/>
    <property type="gene ID" value="nRc.2.0.1.g41760"/>
</dbReference>
<dbReference type="AlphaFoldDB" id="A0A915KW40"/>
<feature type="region of interest" description="Disordered" evidence="1">
    <location>
        <begin position="58"/>
        <end position="85"/>
    </location>
</feature>